<feature type="domain" description="Tyr recombinase" evidence="3">
    <location>
        <begin position="213"/>
        <end position="389"/>
    </location>
</feature>
<dbReference type="Gene3D" id="1.10.443.10">
    <property type="entry name" value="Intergrase catalytic core"/>
    <property type="match status" value="1"/>
</dbReference>
<protein>
    <submittedName>
        <fullName evidence="4">Integrase</fullName>
    </submittedName>
</protein>
<proteinExistence type="inferred from homology"/>
<dbReference type="RefSeq" id="YP_007517770.1">
    <property type="nucleotide sequence ID" value="NC_020482.1"/>
</dbReference>
<reference evidence="4 5" key="1">
    <citation type="journal article" date="2013" name="Nature">
        <title>Abundant SAR11 viruses in the ocean.</title>
        <authorList>
            <person name="Zhao Y."/>
            <person name="Temperton B."/>
            <person name="Thrash J.C."/>
            <person name="Schwalbach M.S."/>
            <person name="Vergin K.L."/>
            <person name="Landry Z.C."/>
            <person name="Ellisman M."/>
            <person name="Deerinck T."/>
            <person name="Sullivan M.B."/>
            <person name="Giovannoni S.J."/>
        </authorList>
    </citation>
    <scope>NUCLEOTIDE SEQUENCE [LARGE SCALE GENOMIC DNA]</scope>
</reference>
<evidence type="ECO:0000256" key="2">
    <source>
        <dbReference type="ARBA" id="ARBA00023172"/>
    </source>
</evidence>
<evidence type="ECO:0000313" key="4">
    <source>
        <dbReference type="EMBL" id="AGE60540.1"/>
    </source>
</evidence>
<evidence type="ECO:0000313" key="5">
    <source>
        <dbReference type="Proteomes" id="UP000011294"/>
    </source>
</evidence>
<organism evidence="4 5">
    <name type="scientific">Pelagibacter phage HTVC011P</name>
    <dbReference type="NCBI Taxonomy" id="1283078"/>
    <lineage>
        <taxon>Viruses</taxon>
        <taxon>Duplodnaviria</taxon>
        <taxon>Heunggongvirae</taxon>
        <taxon>Uroviricota</taxon>
        <taxon>Caudoviricetes</taxon>
        <taxon>Autographivirales</taxon>
        <taxon>Stopavirus</taxon>
        <taxon>Stopavirus HTVC011P</taxon>
    </lineage>
</organism>
<evidence type="ECO:0000256" key="1">
    <source>
        <dbReference type="ARBA" id="ARBA00008857"/>
    </source>
</evidence>
<dbReference type="GO" id="GO:0003677">
    <property type="term" value="F:DNA binding"/>
    <property type="evidence" value="ECO:0007669"/>
    <property type="project" value="InterPro"/>
</dbReference>
<dbReference type="KEGG" id="vg:14697492"/>
<dbReference type="GeneID" id="14697492"/>
<dbReference type="Pfam" id="PF00589">
    <property type="entry name" value="Phage_integrase"/>
    <property type="match status" value="1"/>
</dbReference>
<sequence>MNSRQAILKLHAGIRLRGDNLLEVHTRKKMIVDGKQVTDSAYNTIKIADTSDMSFKKSLVEAIEVKAKHLEQLTSANYHSRKNGKKVITHGTLKDCLHMTYVKQWEGKGNDTNIKIYIKDILNYFSPDIKLEDMQTDGHYNGFVKYMEKRITERASNHLSTFNTRTTNHRLSVLRETFREAISKRMLEQSKLLNPDLRVKDMGWSNLHVIESKSKKPISREDEARIMEVAYANGDEEHADAMQYLINGLGQRLQFEFYDPKFNIDCIDYKNKTINFFRHKTQQWSGDLPLNEIAYRICVKYRETAIAHKSRKLFPNVTVRSMRTFFEKYGKMLEIKDFTPYATKHTFITRLCETKTPVKVISKLAGISIETVLKYYAQETPEALREAVNSISDSNIIPLMGHNSKGLIK</sequence>
<dbReference type="InterPro" id="IPR011010">
    <property type="entry name" value="DNA_brk_join_enz"/>
</dbReference>
<dbReference type="PROSITE" id="PS51898">
    <property type="entry name" value="TYR_RECOMBINASE"/>
    <property type="match status" value="1"/>
</dbReference>
<dbReference type="GO" id="GO:0006310">
    <property type="term" value="P:DNA recombination"/>
    <property type="evidence" value="ECO:0007669"/>
    <property type="project" value="UniProtKB-KW"/>
</dbReference>
<dbReference type="Proteomes" id="UP000011294">
    <property type="component" value="Genome"/>
</dbReference>
<dbReference type="InterPro" id="IPR002104">
    <property type="entry name" value="Integrase_catalytic"/>
</dbReference>
<dbReference type="InterPro" id="IPR013762">
    <property type="entry name" value="Integrase-like_cat_sf"/>
</dbReference>
<dbReference type="EMBL" id="KC465900">
    <property type="protein sequence ID" value="AGE60540.1"/>
    <property type="molecule type" value="Genomic_DNA"/>
</dbReference>
<evidence type="ECO:0000259" key="3">
    <source>
        <dbReference type="PROSITE" id="PS51898"/>
    </source>
</evidence>
<dbReference type="GO" id="GO:0015074">
    <property type="term" value="P:DNA integration"/>
    <property type="evidence" value="ECO:0007669"/>
    <property type="project" value="InterPro"/>
</dbReference>
<name>M1IPJ8_9CAUD</name>
<keyword evidence="2" id="KW-0233">DNA recombination</keyword>
<keyword evidence="5" id="KW-1185">Reference proteome</keyword>
<accession>M1IPJ8</accession>
<comment type="similarity">
    <text evidence="1">Belongs to the 'phage' integrase family.</text>
</comment>
<dbReference type="SUPFAM" id="SSF56349">
    <property type="entry name" value="DNA breaking-rejoining enzymes"/>
    <property type="match status" value="1"/>
</dbReference>